<evidence type="ECO:0000256" key="2">
    <source>
        <dbReference type="ARBA" id="ARBA00023015"/>
    </source>
</evidence>
<comment type="caution">
    <text evidence="7">The sequence shown here is derived from an EMBL/GenBank/DDBJ whole genome shotgun (WGS) entry which is preliminary data.</text>
</comment>
<keyword evidence="4" id="KW-0238">DNA-binding</keyword>
<dbReference type="InterPro" id="IPR007627">
    <property type="entry name" value="RNA_pol_sigma70_r2"/>
</dbReference>
<reference evidence="7 8" key="1">
    <citation type="submission" date="2019-03" db="EMBL/GenBank/DDBJ databases">
        <title>Genomic Encyclopedia of Type Strains, Phase IV (KMG-IV): sequencing the most valuable type-strain genomes for metagenomic binning, comparative biology and taxonomic classification.</title>
        <authorList>
            <person name="Goeker M."/>
        </authorList>
    </citation>
    <scope>NUCLEOTIDE SEQUENCE [LARGE SCALE GENOMIC DNA]</scope>
    <source>
        <strain evidence="7 8">DSM 45361</strain>
    </source>
</reference>
<keyword evidence="3" id="KW-0731">Sigma factor</keyword>
<dbReference type="InterPro" id="IPR013325">
    <property type="entry name" value="RNA_pol_sigma_r2"/>
</dbReference>
<dbReference type="InterPro" id="IPR039425">
    <property type="entry name" value="RNA_pol_sigma-70-like"/>
</dbReference>
<dbReference type="InterPro" id="IPR036388">
    <property type="entry name" value="WH-like_DNA-bd_sf"/>
</dbReference>
<dbReference type="PANTHER" id="PTHR43133">
    <property type="entry name" value="RNA POLYMERASE ECF-TYPE SIGMA FACTO"/>
    <property type="match status" value="1"/>
</dbReference>
<keyword evidence="8" id="KW-1185">Reference proteome</keyword>
<dbReference type="PANTHER" id="PTHR43133:SF8">
    <property type="entry name" value="RNA POLYMERASE SIGMA FACTOR HI_1459-RELATED"/>
    <property type="match status" value="1"/>
</dbReference>
<dbReference type="Gene3D" id="1.10.10.10">
    <property type="entry name" value="Winged helix-like DNA-binding domain superfamily/Winged helix DNA-binding domain"/>
    <property type="match status" value="1"/>
</dbReference>
<evidence type="ECO:0000256" key="1">
    <source>
        <dbReference type="ARBA" id="ARBA00010641"/>
    </source>
</evidence>
<feature type="domain" description="RNA polymerase sigma-70 region 2" evidence="6">
    <location>
        <begin position="27"/>
        <end position="92"/>
    </location>
</feature>
<evidence type="ECO:0000259" key="6">
    <source>
        <dbReference type="Pfam" id="PF04542"/>
    </source>
</evidence>
<dbReference type="GO" id="GO:0016987">
    <property type="term" value="F:sigma factor activity"/>
    <property type="evidence" value="ECO:0007669"/>
    <property type="project" value="UniProtKB-KW"/>
</dbReference>
<dbReference type="Pfam" id="PF04542">
    <property type="entry name" value="Sigma70_r2"/>
    <property type="match status" value="1"/>
</dbReference>
<dbReference type="EMBL" id="SNXZ01000001">
    <property type="protein sequence ID" value="TDQ05538.1"/>
    <property type="molecule type" value="Genomic_DNA"/>
</dbReference>
<gene>
    <name evidence="7" type="ORF">EV186_1011512</name>
</gene>
<keyword evidence="2" id="KW-0805">Transcription regulation</keyword>
<comment type="similarity">
    <text evidence="1">Belongs to the sigma-70 factor family. ECF subfamily.</text>
</comment>
<dbReference type="SUPFAM" id="SSF88659">
    <property type="entry name" value="Sigma3 and sigma4 domains of RNA polymerase sigma factors"/>
    <property type="match status" value="1"/>
</dbReference>
<dbReference type="NCBIfam" id="TIGR02937">
    <property type="entry name" value="sigma70-ECF"/>
    <property type="match status" value="1"/>
</dbReference>
<dbReference type="Proteomes" id="UP000295444">
    <property type="component" value="Unassembled WGS sequence"/>
</dbReference>
<dbReference type="AlphaFoldDB" id="A0A4R6SML5"/>
<dbReference type="SUPFAM" id="SSF88946">
    <property type="entry name" value="Sigma2 domain of RNA polymerase sigma factors"/>
    <property type="match status" value="1"/>
</dbReference>
<organism evidence="7 8">
    <name type="scientific">Labedaea rhizosphaerae</name>
    <dbReference type="NCBI Taxonomy" id="598644"/>
    <lineage>
        <taxon>Bacteria</taxon>
        <taxon>Bacillati</taxon>
        <taxon>Actinomycetota</taxon>
        <taxon>Actinomycetes</taxon>
        <taxon>Pseudonocardiales</taxon>
        <taxon>Pseudonocardiaceae</taxon>
        <taxon>Labedaea</taxon>
    </lineage>
</organism>
<evidence type="ECO:0000313" key="8">
    <source>
        <dbReference type="Proteomes" id="UP000295444"/>
    </source>
</evidence>
<accession>A0A4R6SML5</accession>
<dbReference type="GO" id="GO:0003677">
    <property type="term" value="F:DNA binding"/>
    <property type="evidence" value="ECO:0007669"/>
    <property type="project" value="UniProtKB-KW"/>
</dbReference>
<dbReference type="InterPro" id="IPR014284">
    <property type="entry name" value="RNA_pol_sigma-70_dom"/>
</dbReference>
<evidence type="ECO:0000256" key="3">
    <source>
        <dbReference type="ARBA" id="ARBA00023082"/>
    </source>
</evidence>
<proteinExistence type="inferred from homology"/>
<dbReference type="InterPro" id="IPR013324">
    <property type="entry name" value="RNA_pol_sigma_r3/r4-like"/>
</dbReference>
<evidence type="ECO:0000256" key="5">
    <source>
        <dbReference type="ARBA" id="ARBA00023163"/>
    </source>
</evidence>
<dbReference type="GO" id="GO:0006352">
    <property type="term" value="P:DNA-templated transcription initiation"/>
    <property type="evidence" value="ECO:0007669"/>
    <property type="project" value="InterPro"/>
</dbReference>
<dbReference type="Gene3D" id="1.10.1740.10">
    <property type="match status" value="1"/>
</dbReference>
<dbReference type="RefSeq" id="WP_166659052.1">
    <property type="nucleotide sequence ID" value="NZ_SNXZ01000001.1"/>
</dbReference>
<evidence type="ECO:0000256" key="4">
    <source>
        <dbReference type="ARBA" id="ARBA00023125"/>
    </source>
</evidence>
<sequence>MAMPDEDDPTELVERARAGDQAAWHELVDRYAWLIWAVARDHRLSAADASDVCQLTWLRLAEHLPALERPEKLHAWLVTTARRQSLSLIRSKVSRPDIAVLAEPVDSAEHDVMRGVRDEILWRAVNSLPRKCRLLLRLVAHNPELSYADLGGAIGLAPGSVGPEKHRCLATLRRRVVAAGLTQEAAG</sequence>
<name>A0A4R6SML5_LABRH</name>
<keyword evidence="5" id="KW-0804">Transcription</keyword>
<protein>
    <submittedName>
        <fullName evidence="7">RNA polymerase sigma factor (Sigma-70 family)</fullName>
    </submittedName>
</protein>
<evidence type="ECO:0000313" key="7">
    <source>
        <dbReference type="EMBL" id="TDQ05538.1"/>
    </source>
</evidence>